<dbReference type="InterPro" id="IPR050195">
    <property type="entry name" value="Primate_lentivir_Gag_pol-like"/>
</dbReference>
<evidence type="ECO:0000313" key="4">
    <source>
        <dbReference type="Proteomes" id="UP000796761"/>
    </source>
</evidence>
<proteinExistence type="predicted"/>
<evidence type="ECO:0000256" key="1">
    <source>
        <dbReference type="SAM" id="MobiDB-lite"/>
    </source>
</evidence>
<reference evidence="3" key="1">
    <citation type="submission" date="2019-04" db="EMBL/GenBank/DDBJ databases">
        <title>Genome assembly of Zosterops borbonicus 15179.</title>
        <authorList>
            <person name="Leroy T."/>
            <person name="Anselmetti Y."/>
            <person name="Tilak M.-K."/>
            <person name="Nabholz B."/>
        </authorList>
    </citation>
    <scope>NUCLEOTIDE SEQUENCE</scope>
    <source>
        <strain evidence="3">HGM_15179</strain>
        <tissue evidence="3">Muscle</tissue>
    </source>
</reference>
<dbReference type="SUPFAM" id="SSF47943">
    <property type="entry name" value="Retrovirus capsid protein, N-terminal core domain"/>
    <property type="match status" value="1"/>
</dbReference>
<evidence type="ECO:0000313" key="3">
    <source>
        <dbReference type="EMBL" id="TRZ10216.1"/>
    </source>
</evidence>
<dbReference type="PANTHER" id="PTHR40389">
    <property type="entry name" value="ENDOGENOUS RETROVIRUS GROUP K MEMBER 24 GAG POLYPROTEIN-RELATED"/>
    <property type="match status" value="1"/>
</dbReference>
<comment type="caution">
    <text evidence="3">The sequence shown here is derived from an EMBL/GenBank/DDBJ whole genome shotgun (WGS) entry which is preliminary data.</text>
</comment>
<dbReference type="OrthoDB" id="9398000at2759"/>
<accession>A0A8K1LDV6</accession>
<protein>
    <recommendedName>
        <fullName evidence="2">Retroviral nucleocapsid Gag protein p24 C-terminal domain-containing protein</fullName>
    </recommendedName>
</protein>
<feature type="region of interest" description="Disordered" evidence="1">
    <location>
        <begin position="369"/>
        <end position="428"/>
    </location>
</feature>
<sequence length="428" mass="48071">MLIDEKFSVSSQFALVVQKVNHILGSIKVSMWRQGWPELHPLEADRYRVAPNVGQPRASRQADDLAATSLTQRPRTESAVGSRVHRDLCGLTIGVAPPWWKQLFRVRSREDEEGSLGAPDEVLFGVDSQTDPQYAQEPGKGRGRGGHEEAKWQQLSQNVVRDLMKALKEYGRTSPYFLGLLDGQVTGSDVVPHDLKYLFRCLHSRTEYQLWFATWKRHLQDALPGWLNDPDTAIDNEGNMITLPHVMGEGDWEMPQKQAESLPKPLLKQIARVAVKAFSTMRPSGPMESYLDIFQGPQENFLLFVERLTVAVEQQEEDEVAGKRLVTSLAFKHANQVCKQAMLTLPRNPKPTLQDYVEVVTEIVPLMTSGKPERPEHRKKAVHAAATATSTFRQDNTAGTPKTPRQGRHPSRNAADRPCALCGKRKCS</sequence>
<dbReference type="InterPro" id="IPR008916">
    <property type="entry name" value="Retrov_capsid_C"/>
</dbReference>
<dbReference type="PANTHER" id="PTHR40389:SF3">
    <property type="entry name" value="IGE-BINDING PROTEIN"/>
    <property type="match status" value="1"/>
</dbReference>
<dbReference type="InterPro" id="IPR045345">
    <property type="entry name" value="Gag_p24_C"/>
</dbReference>
<dbReference type="Gene3D" id="1.10.375.10">
    <property type="entry name" value="Human Immunodeficiency Virus Type 1 Capsid Protein"/>
    <property type="match status" value="1"/>
</dbReference>
<dbReference type="Proteomes" id="UP000796761">
    <property type="component" value="Unassembled WGS sequence"/>
</dbReference>
<feature type="region of interest" description="Disordered" evidence="1">
    <location>
        <begin position="54"/>
        <end position="78"/>
    </location>
</feature>
<dbReference type="EMBL" id="SWJQ01000910">
    <property type="protein sequence ID" value="TRZ10216.1"/>
    <property type="molecule type" value="Genomic_DNA"/>
</dbReference>
<dbReference type="Pfam" id="PF00607">
    <property type="entry name" value="Gag_p24"/>
    <property type="match status" value="1"/>
</dbReference>
<evidence type="ECO:0000259" key="2">
    <source>
        <dbReference type="Pfam" id="PF19317"/>
    </source>
</evidence>
<dbReference type="GO" id="GO:0016032">
    <property type="term" value="P:viral process"/>
    <property type="evidence" value="ECO:0007669"/>
    <property type="project" value="InterPro"/>
</dbReference>
<organism evidence="3 4">
    <name type="scientific">Zosterops borbonicus</name>
    <dbReference type="NCBI Taxonomy" id="364589"/>
    <lineage>
        <taxon>Eukaryota</taxon>
        <taxon>Metazoa</taxon>
        <taxon>Chordata</taxon>
        <taxon>Craniata</taxon>
        <taxon>Vertebrata</taxon>
        <taxon>Euteleostomi</taxon>
        <taxon>Archelosauria</taxon>
        <taxon>Archosauria</taxon>
        <taxon>Dinosauria</taxon>
        <taxon>Saurischia</taxon>
        <taxon>Theropoda</taxon>
        <taxon>Coelurosauria</taxon>
        <taxon>Aves</taxon>
        <taxon>Neognathae</taxon>
        <taxon>Neoaves</taxon>
        <taxon>Telluraves</taxon>
        <taxon>Australaves</taxon>
        <taxon>Passeriformes</taxon>
        <taxon>Sylvioidea</taxon>
        <taxon>Zosteropidae</taxon>
        <taxon>Zosterops</taxon>
    </lineage>
</organism>
<feature type="compositionally biased region" description="Polar residues" evidence="1">
    <location>
        <begin position="387"/>
        <end position="400"/>
    </location>
</feature>
<dbReference type="Pfam" id="PF19317">
    <property type="entry name" value="Gag_p24_C"/>
    <property type="match status" value="1"/>
</dbReference>
<name>A0A8K1LDV6_9PASS</name>
<keyword evidence="4" id="KW-1185">Reference proteome</keyword>
<dbReference type="InterPro" id="IPR008919">
    <property type="entry name" value="Retrov_capsid_N"/>
</dbReference>
<feature type="domain" description="Retroviral nucleocapsid Gag protein p24 C-terminal" evidence="2">
    <location>
        <begin position="288"/>
        <end position="358"/>
    </location>
</feature>
<feature type="region of interest" description="Disordered" evidence="1">
    <location>
        <begin position="111"/>
        <end position="150"/>
    </location>
</feature>
<dbReference type="Gene3D" id="1.10.1200.30">
    <property type="match status" value="1"/>
</dbReference>
<dbReference type="AlphaFoldDB" id="A0A8K1LDV6"/>
<dbReference type="SUPFAM" id="SSF47353">
    <property type="entry name" value="Retrovirus capsid dimerization domain-like"/>
    <property type="match status" value="1"/>
</dbReference>
<gene>
    <name evidence="3" type="ORF">HGM15179_016895</name>
</gene>